<name>A0AAD1ZER7_9LAMI</name>
<organism evidence="1 2">
    <name type="scientific">Fraxinus pennsylvanica</name>
    <dbReference type="NCBI Taxonomy" id="56036"/>
    <lineage>
        <taxon>Eukaryota</taxon>
        <taxon>Viridiplantae</taxon>
        <taxon>Streptophyta</taxon>
        <taxon>Embryophyta</taxon>
        <taxon>Tracheophyta</taxon>
        <taxon>Spermatophyta</taxon>
        <taxon>Magnoliopsida</taxon>
        <taxon>eudicotyledons</taxon>
        <taxon>Gunneridae</taxon>
        <taxon>Pentapetalae</taxon>
        <taxon>asterids</taxon>
        <taxon>lamiids</taxon>
        <taxon>Lamiales</taxon>
        <taxon>Oleaceae</taxon>
        <taxon>Oleeae</taxon>
        <taxon>Fraxinus</taxon>
    </lineage>
</organism>
<accession>A0AAD1ZER7</accession>
<sequence>MTNDVSQLHTSDKYTGKDQVVVGNGASLPISHIGTASPLPSLPLKDILVVPGLTKNLISISKLTADFPFSITFTNDYFVILNQVTREVVATGRRDNGLYVLKRGHTSLISALSKK</sequence>
<protein>
    <submittedName>
        <fullName evidence="1">Uncharacterized protein</fullName>
    </submittedName>
</protein>
<proteinExistence type="predicted"/>
<dbReference type="EMBL" id="OU503043">
    <property type="protein sequence ID" value="CAI9766746.1"/>
    <property type="molecule type" value="Genomic_DNA"/>
</dbReference>
<reference evidence="1" key="1">
    <citation type="submission" date="2023-05" db="EMBL/GenBank/DDBJ databases">
        <authorList>
            <person name="Huff M."/>
        </authorList>
    </citation>
    <scope>NUCLEOTIDE SEQUENCE</scope>
</reference>
<evidence type="ECO:0000313" key="1">
    <source>
        <dbReference type="EMBL" id="CAI9766746.1"/>
    </source>
</evidence>
<keyword evidence="2" id="KW-1185">Reference proteome</keyword>
<dbReference type="AlphaFoldDB" id="A0AAD1ZER7"/>
<gene>
    <name evidence="1" type="ORF">FPE_LOCUS14176</name>
</gene>
<evidence type="ECO:0000313" key="2">
    <source>
        <dbReference type="Proteomes" id="UP000834106"/>
    </source>
</evidence>
<dbReference type="Proteomes" id="UP000834106">
    <property type="component" value="Chromosome 8"/>
</dbReference>